<dbReference type="InterPro" id="IPR026444">
    <property type="entry name" value="Secre_tail"/>
</dbReference>
<dbReference type="PATRIC" id="fig|746697.3.peg.2366"/>
<feature type="signal peptide" evidence="2">
    <location>
        <begin position="1"/>
        <end position="19"/>
    </location>
</feature>
<evidence type="ECO:0000259" key="3">
    <source>
        <dbReference type="Pfam" id="PF18962"/>
    </source>
</evidence>
<dbReference type="AlphaFoldDB" id="I3YXQ8"/>
<dbReference type="KEGG" id="asl:Aeqsu_2316"/>
<proteinExistence type="predicted"/>
<dbReference type="Proteomes" id="UP000006049">
    <property type="component" value="Chromosome"/>
</dbReference>
<dbReference type="eggNOG" id="ENOG5032ZRW">
    <property type="taxonomic scope" value="Bacteria"/>
</dbReference>
<organism evidence="4 5">
    <name type="scientific">Aequorivita sublithincola (strain DSM 14238 / LMG 21431 / ACAM 643 / 9-3)</name>
    <dbReference type="NCBI Taxonomy" id="746697"/>
    <lineage>
        <taxon>Bacteria</taxon>
        <taxon>Pseudomonadati</taxon>
        <taxon>Bacteroidota</taxon>
        <taxon>Flavobacteriia</taxon>
        <taxon>Flavobacteriales</taxon>
        <taxon>Flavobacteriaceae</taxon>
        <taxon>Aequorivita</taxon>
    </lineage>
</organism>
<dbReference type="NCBIfam" id="TIGR04183">
    <property type="entry name" value="Por_Secre_tail"/>
    <property type="match status" value="1"/>
</dbReference>
<protein>
    <recommendedName>
        <fullName evidence="3">Secretion system C-terminal sorting domain-containing protein</fullName>
    </recommendedName>
</protein>
<dbReference type="Pfam" id="PF18962">
    <property type="entry name" value="Por_Secre_tail"/>
    <property type="match status" value="1"/>
</dbReference>
<feature type="domain" description="Secretion system C-terminal sorting" evidence="3">
    <location>
        <begin position="252"/>
        <end position="318"/>
    </location>
</feature>
<evidence type="ECO:0000313" key="4">
    <source>
        <dbReference type="EMBL" id="AFL81776.1"/>
    </source>
</evidence>
<keyword evidence="5" id="KW-1185">Reference proteome</keyword>
<dbReference type="RefSeq" id="WP_014783026.1">
    <property type="nucleotide sequence ID" value="NC_018013.1"/>
</dbReference>
<dbReference type="STRING" id="746697.Aeqsu_2316"/>
<accession>I3YXQ8</accession>
<feature type="chain" id="PRO_5003684045" description="Secretion system C-terminal sorting domain-containing protein" evidence="2">
    <location>
        <begin position="20"/>
        <end position="321"/>
    </location>
</feature>
<keyword evidence="1 2" id="KW-0732">Signal</keyword>
<name>I3YXQ8_AEQSU</name>
<dbReference type="OrthoDB" id="1288696at2"/>
<evidence type="ECO:0000256" key="2">
    <source>
        <dbReference type="SAM" id="SignalP"/>
    </source>
</evidence>
<sequence>MKKTTLLIAAVIFSFAANSQSFPVNSIGSFPNYTHSSQSLLWDQTSFAPWGSYSSITNQSGNMIVSADDFELTQSSRIDKITVFGYENGDNFLDILEGLDLYIYGNSVDNSPNGNPVIPGSGLLEIVNYDPLGDALNIINTDGNFYAFELDITLANGGEELILPAGNYWVVAAPRLDIFDVGDFASWKVFTTYGSAGINQAHFIDPANLLNIGATNWTPFSVYSLPVISMGFTVEGEPLLGVGENIENLVVVFPNPTTDILNVKVPASVNVNNANLINILGANTGLRLVNGSIDTSSLSSGFYILTLNTSAGTLTQKILKQ</sequence>
<evidence type="ECO:0000256" key="1">
    <source>
        <dbReference type="ARBA" id="ARBA00022729"/>
    </source>
</evidence>
<reference evidence="4 5" key="1">
    <citation type="submission" date="2012-06" db="EMBL/GenBank/DDBJ databases">
        <title>The complete genome of Aequorivita sublithincola DSM 14238.</title>
        <authorList>
            <consortium name="US DOE Joint Genome Institute (JGI-PGF)"/>
            <person name="Lucas S."/>
            <person name="Copeland A."/>
            <person name="Lapidus A."/>
            <person name="Goodwin L."/>
            <person name="Pitluck S."/>
            <person name="Peters L."/>
            <person name="Munk A.C.C."/>
            <person name="Kyrpides N."/>
            <person name="Mavromatis K."/>
            <person name="Pagani I."/>
            <person name="Ivanova N."/>
            <person name="Ovchinnikova G."/>
            <person name="Zeytun A."/>
            <person name="Detter J.C."/>
            <person name="Han C."/>
            <person name="Land M."/>
            <person name="Hauser L."/>
            <person name="Markowitz V."/>
            <person name="Cheng J.-F."/>
            <person name="Hugenholtz P."/>
            <person name="Woyke T."/>
            <person name="Wu D."/>
            <person name="Tindall B."/>
            <person name="Faehnrich R."/>
            <person name="Brambilla E."/>
            <person name="Klenk H.-P."/>
            <person name="Eisen J.A."/>
        </authorList>
    </citation>
    <scope>NUCLEOTIDE SEQUENCE [LARGE SCALE GENOMIC DNA]</scope>
    <source>
        <strain evidence="5">DSM 14238 / LMG 21431 / ACAM 643 / 9-3</strain>
    </source>
</reference>
<evidence type="ECO:0000313" key="5">
    <source>
        <dbReference type="Proteomes" id="UP000006049"/>
    </source>
</evidence>
<gene>
    <name evidence="4" type="ordered locus">Aeqsu_2316</name>
</gene>
<dbReference type="EMBL" id="CP003280">
    <property type="protein sequence ID" value="AFL81776.1"/>
    <property type="molecule type" value="Genomic_DNA"/>
</dbReference>
<dbReference type="HOGENOM" id="CLU_857577_0_0_10"/>